<reference evidence="2" key="1">
    <citation type="journal article" date="2019" name="Int. J. Syst. Evol. Microbiol.">
        <title>The Global Catalogue of Microorganisms (GCM) 10K type strain sequencing project: providing services to taxonomists for standard genome sequencing and annotation.</title>
        <authorList>
            <consortium name="The Broad Institute Genomics Platform"/>
            <consortium name="The Broad Institute Genome Sequencing Center for Infectious Disease"/>
            <person name="Wu L."/>
            <person name="Ma J."/>
        </authorList>
    </citation>
    <scope>NUCLEOTIDE SEQUENCE [LARGE SCALE GENOMIC DNA]</scope>
    <source>
        <strain evidence="2">CCUG 56042</strain>
    </source>
</reference>
<accession>A0ABW0JAU2</accession>
<gene>
    <name evidence="1" type="ORF">ACFPTO_15310</name>
</gene>
<dbReference type="Pfam" id="PF08889">
    <property type="entry name" value="WbqC"/>
    <property type="match status" value="1"/>
</dbReference>
<dbReference type="EMBL" id="JBHSMP010000017">
    <property type="protein sequence ID" value="MFC5430159.1"/>
    <property type="molecule type" value="Genomic_DNA"/>
</dbReference>
<evidence type="ECO:0000313" key="2">
    <source>
        <dbReference type="Proteomes" id="UP001596103"/>
    </source>
</evidence>
<proteinExistence type="predicted"/>
<dbReference type="Proteomes" id="UP001596103">
    <property type="component" value="Unassembled WGS sequence"/>
</dbReference>
<name>A0ABW0JAU2_9BURK</name>
<evidence type="ECO:0000313" key="1">
    <source>
        <dbReference type="EMBL" id="MFC5430159.1"/>
    </source>
</evidence>
<keyword evidence="2" id="KW-1185">Reference proteome</keyword>
<organism evidence="1 2">
    <name type="scientific">Paraburkholderia denitrificans</name>
    <dbReference type="NCBI Taxonomy" id="694025"/>
    <lineage>
        <taxon>Bacteria</taxon>
        <taxon>Pseudomonadati</taxon>
        <taxon>Pseudomonadota</taxon>
        <taxon>Betaproteobacteria</taxon>
        <taxon>Burkholderiales</taxon>
        <taxon>Burkholderiaceae</taxon>
        <taxon>Paraburkholderia</taxon>
    </lineage>
</organism>
<sequence>MKKVAILQSNYIPWKGYFDLIAAVDEFVIYDEVQFTKNDWRNRNRIKTRNGSEWITIPVQQERLDQKISETRVLNERWAVKHWKAIANNYARAPYFAHYAGAVEALYRQAGQLEWLSEINLLFIRKLCDLLGVTTNITSSRDYDLSGDRVARLVSVCCQAGANIYLSGPAAKSYLDERLFAAAGVGVEWMSYDGYPEYEQLHAPFEHGVTVLDLLFNAGPQCKTYMKQA</sequence>
<dbReference type="InterPro" id="IPR014985">
    <property type="entry name" value="WbqC"/>
</dbReference>
<comment type="caution">
    <text evidence="1">The sequence shown here is derived from an EMBL/GenBank/DDBJ whole genome shotgun (WGS) entry which is preliminary data.</text>
</comment>
<dbReference type="RefSeq" id="WP_377712377.1">
    <property type="nucleotide sequence ID" value="NZ_JBHSMP010000017.1"/>
</dbReference>
<protein>
    <submittedName>
        <fullName evidence="1">WbqC family protein</fullName>
    </submittedName>
</protein>